<evidence type="ECO:0000313" key="2">
    <source>
        <dbReference type="EMBL" id="AYN67865.1"/>
    </source>
</evidence>
<dbReference type="EMBL" id="CP032050">
    <property type="protein sequence ID" value="AYN67865.1"/>
    <property type="molecule type" value="Genomic_DNA"/>
</dbReference>
<dbReference type="PANTHER" id="PTHR43415:SF3">
    <property type="entry name" value="GNAT-FAMILY ACETYLTRANSFERASE"/>
    <property type="match status" value="1"/>
</dbReference>
<gene>
    <name evidence="2" type="ORF">D1013_11010</name>
</gene>
<evidence type="ECO:0000313" key="3">
    <source>
        <dbReference type="Proteomes" id="UP000276309"/>
    </source>
</evidence>
<feature type="domain" description="N-acetyltransferase" evidence="1">
    <location>
        <begin position="9"/>
        <end position="174"/>
    </location>
</feature>
<dbReference type="PANTHER" id="PTHR43415">
    <property type="entry name" value="SPERMIDINE N(1)-ACETYLTRANSFERASE"/>
    <property type="match status" value="1"/>
</dbReference>
<evidence type="ECO:0000259" key="1">
    <source>
        <dbReference type="PROSITE" id="PS51186"/>
    </source>
</evidence>
<sequence length="174" mass="20134">MLKLQGENIFLRALEPEDLDFLYELENNGDVWEISGTTAPYSKFILRQYLENAHKDIFEAKQLRLCICKHDHKVIGLIDLFDFDPKHRRAGLGLIVLEKAERNKGVGGEAIELVCHYAFSVLDLRQLFANVLEDNLPSVHLFGKKGFQKIGVKKDWIYSQGRFKNEILFQKLNN</sequence>
<name>A0A3G2L6H7_9FLAO</name>
<dbReference type="Proteomes" id="UP000276309">
    <property type="component" value="Chromosome"/>
</dbReference>
<dbReference type="Pfam" id="PF13302">
    <property type="entry name" value="Acetyltransf_3"/>
    <property type="match status" value="1"/>
</dbReference>
<dbReference type="CDD" id="cd04301">
    <property type="entry name" value="NAT_SF"/>
    <property type="match status" value="1"/>
</dbReference>
<dbReference type="PROSITE" id="PS51186">
    <property type="entry name" value="GNAT"/>
    <property type="match status" value="1"/>
</dbReference>
<reference evidence="2 3" key="1">
    <citation type="submission" date="2018-08" db="EMBL/GenBank/DDBJ databases">
        <title>The reduced genetic potential of extracellular carbohydrate catabolism in Euzebyella marina RN62, a Flavobacteriia bacterium isolated from the hadal water.</title>
        <authorList>
            <person name="Xue C."/>
        </authorList>
    </citation>
    <scope>NUCLEOTIDE SEQUENCE [LARGE SCALE GENOMIC DNA]</scope>
    <source>
        <strain evidence="2 3">RN62</strain>
    </source>
</reference>
<keyword evidence="2" id="KW-0808">Transferase</keyword>
<dbReference type="OrthoDB" id="893030at2"/>
<dbReference type="SUPFAM" id="SSF55729">
    <property type="entry name" value="Acyl-CoA N-acyltransferases (Nat)"/>
    <property type="match status" value="1"/>
</dbReference>
<proteinExistence type="predicted"/>
<dbReference type="AlphaFoldDB" id="A0A3G2L6H7"/>
<dbReference type="GO" id="GO:0016747">
    <property type="term" value="F:acyltransferase activity, transferring groups other than amino-acyl groups"/>
    <property type="evidence" value="ECO:0007669"/>
    <property type="project" value="InterPro"/>
</dbReference>
<dbReference type="Gene3D" id="3.40.630.30">
    <property type="match status" value="1"/>
</dbReference>
<protein>
    <submittedName>
        <fullName evidence="2">N-acetyltransferase</fullName>
    </submittedName>
</protein>
<organism evidence="2 3">
    <name type="scientific">Euzebyella marina</name>
    <dbReference type="NCBI Taxonomy" id="1761453"/>
    <lineage>
        <taxon>Bacteria</taxon>
        <taxon>Pseudomonadati</taxon>
        <taxon>Bacteroidota</taxon>
        <taxon>Flavobacteriia</taxon>
        <taxon>Flavobacteriales</taxon>
        <taxon>Flavobacteriaceae</taxon>
        <taxon>Euzebyella</taxon>
    </lineage>
</organism>
<accession>A0A3G2L6H7</accession>
<dbReference type="InterPro" id="IPR016181">
    <property type="entry name" value="Acyl_CoA_acyltransferase"/>
</dbReference>
<keyword evidence="3" id="KW-1185">Reference proteome</keyword>
<dbReference type="KEGG" id="emar:D1013_11010"/>
<dbReference type="RefSeq" id="WP_121848880.1">
    <property type="nucleotide sequence ID" value="NZ_CP032050.1"/>
</dbReference>
<dbReference type="InterPro" id="IPR000182">
    <property type="entry name" value="GNAT_dom"/>
</dbReference>